<gene>
    <name evidence="1" type="ORF">NQ315_014088</name>
</gene>
<keyword evidence="2" id="KW-1185">Reference proteome</keyword>
<proteinExistence type="predicted"/>
<dbReference type="PANTHER" id="PTHR37162:SF6">
    <property type="entry name" value="BED-TYPE DOMAIN-CONTAINING PROTEIN"/>
    <property type="match status" value="1"/>
</dbReference>
<accession>A0AAV8VVH0</accession>
<sequence length="354" mass="40308">MTRLIVSVVINFLEGGRMHMKRHQTLNLHTKNVKKLKGAVSIEKCLISEEKKKELLQKKEAQLKMAIHLAEHNLSFAYMEHANQFYSHLFPDSQIAANFNCSRKLEVATSEKIFSVICELFKDNQVNINNLMGFASDNASVMMGDIKGPEIVNSKIPLSRINPANPDYYLQLQNIYLGIEAEQFITSLTLDQVSINSIKVKCLDFYSKLCSEIRNRVDFSDETLNMLQILNPKTIFLEEKPSLASLVTRFPNVIKNENLLDLDLEWRQLSNVKPPTDINNIEEVINYLNKAKNGVGELLFPNLAAATLRKSERSSWERRSTKGVECGEEDEINDTNVYGKEILKGTKVLLRQDG</sequence>
<dbReference type="PANTHER" id="PTHR37162">
    <property type="entry name" value="HAT FAMILY DIMERISATION DOMAINCONTAINING PROTEIN-RELATED"/>
    <property type="match status" value="1"/>
</dbReference>
<organism evidence="1 2">
    <name type="scientific">Exocentrus adspersus</name>
    <dbReference type="NCBI Taxonomy" id="1586481"/>
    <lineage>
        <taxon>Eukaryota</taxon>
        <taxon>Metazoa</taxon>
        <taxon>Ecdysozoa</taxon>
        <taxon>Arthropoda</taxon>
        <taxon>Hexapoda</taxon>
        <taxon>Insecta</taxon>
        <taxon>Pterygota</taxon>
        <taxon>Neoptera</taxon>
        <taxon>Endopterygota</taxon>
        <taxon>Coleoptera</taxon>
        <taxon>Polyphaga</taxon>
        <taxon>Cucujiformia</taxon>
        <taxon>Chrysomeloidea</taxon>
        <taxon>Cerambycidae</taxon>
        <taxon>Lamiinae</taxon>
        <taxon>Acanthocinini</taxon>
        <taxon>Exocentrus</taxon>
    </lineage>
</organism>
<name>A0AAV8VVH0_9CUCU</name>
<dbReference type="Proteomes" id="UP001159042">
    <property type="component" value="Unassembled WGS sequence"/>
</dbReference>
<reference evidence="1 2" key="1">
    <citation type="journal article" date="2023" name="Insect Mol. Biol.">
        <title>Genome sequencing provides insights into the evolution of gene families encoding plant cell wall-degrading enzymes in longhorned beetles.</title>
        <authorList>
            <person name="Shin N.R."/>
            <person name="Okamura Y."/>
            <person name="Kirsch R."/>
            <person name="Pauchet Y."/>
        </authorList>
    </citation>
    <scope>NUCLEOTIDE SEQUENCE [LARGE SCALE GENOMIC DNA]</scope>
    <source>
        <strain evidence="1">EAD_L_NR</strain>
    </source>
</reference>
<protein>
    <submittedName>
        <fullName evidence="1">Uncharacterized protein</fullName>
    </submittedName>
</protein>
<dbReference type="AlphaFoldDB" id="A0AAV8VVH0"/>
<evidence type="ECO:0000313" key="2">
    <source>
        <dbReference type="Proteomes" id="UP001159042"/>
    </source>
</evidence>
<comment type="caution">
    <text evidence="1">The sequence shown here is derived from an EMBL/GenBank/DDBJ whole genome shotgun (WGS) entry which is preliminary data.</text>
</comment>
<dbReference type="EMBL" id="JANEYG010000027">
    <property type="protein sequence ID" value="KAJ8918219.1"/>
    <property type="molecule type" value="Genomic_DNA"/>
</dbReference>
<evidence type="ECO:0000313" key="1">
    <source>
        <dbReference type="EMBL" id="KAJ8918219.1"/>
    </source>
</evidence>